<dbReference type="EMBL" id="JBFAUJ010000004">
    <property type="protein sequence ID" value="MEV8460368.1"/>
    <property type="molecule type" value="Genomic_DNA"/>
</dbReference>
<evidence type="ECO:0000313" key="2">
    <source>
        <dbReference type="EMBL" id="MEV8460368.1"/>
    </source>
</evidence>
<feature type="region of interest" description="Disordered" evidence="1">
    <location>
        <begin position="143"/>
        <end position="180"/>
    </location>
</feature>
<name>A0ABV3KM57_STRGS</name>
<comment type="caution">
    <text evidence="2">The sequence shown here is derived from an EMBL/GenBank/DDBJ whole genome shotgun (WGS) entry which is preliminary data.</text>
</comment>
<dbReference type="Proteomes" id="UP001553148">
    <property type="component" value="Unassembled WGS sequence"/>
</dbReference>
<accession>A0ABV3KM57</accession>
<reference evidence="2 3" key="1">
    <citation type="submission" date="2024-06" db="EMBL/GenBank/DDBJ databases">
        <title>The Natural Products Discovery Center: Release of the First 8490 Sequenced Strains for Exploring Actinobacteria Biosynthetic Diversity.</title>
        <authorList>
            <person name="Kalkreuter E."/>
            <person name="Kautsar S.A."/>
            <person name="Yang D."/>
            <person name="Bader C.D."/>
            <person name="Teijaro C.N."/>
            <person name="Fluegel L."/>
            <person name="Davis C.M."/>
            <person name="Simpson J.R."/>
            <person name="Lauterbach L."/>
            <person name="Steele A.D."/>
            <person name="Gui C."/>
            <person name="Meng S."/>
            <person name="Li G."/>
            <person name="Viehrig K."/>
            <person name="Ye F."/>
            <person name="Su P."/>
            <person name="Kiefer A.F."/>
            <person name="Nichols A."/>
            <person name="Cepeda A.J."/>
            <person name="Yan W."/>
            <person name="Fan B."/>
            <person name="Jiang Y."/>
            <person name="Adhikari A."/>
            <person name="Zheng C.-J."/>
            <person name="Schuster L."/>
            <person name="Cowan T.M."/>
            <person name="Smanski M.J."/>
            <person name="Chevrette M.G."/>
            <person name="De Carvalho L.P.S."/>
            <person name="Shen B."/>
        </authorList>
    </citation>
    <scope>NUCLEOTIDE SEQUENCE [LARGE SCALE GENOMIC DNA]</scope>
    <source>
        <strain evidence="2 3">NPDC052360</strain>
    </source>
</reference>
<gene>
    <name evidence="2" type="ORF">AB0470_12565</name>
</gene>
<sequence length="180" mass="19154">MLPSDSGGSTTSSATGGSWVSNIFDTAKNAVQDIQTEFTSFTKFRQRIDELIRDLKESQAGPKKVGEDQVSRTQFGGGDNSWVEAAGLHKSYEKVITDLESFSKLLGDCMEAMSIAVLASHKGYDNIDDDVRRRMAAISAETTKHYGGPYDPEHAKNHGAHSGGTGGQQPPAGGDTGGTI</sequence>
<keyword evidence="3" id="KW-1185">Reference proteome</keyword>
<protein>
    <submittedName>
        <fullName evidence="2">Uncharacterized protein</fullName>
    </submittedName>
</protein>
<organism evidence="2 3">
    <name type="scientific">Streptomyces griseosporeus</name>
    <dbReference type="NCBI Taxonomy" id="1910"/>
    <lineage>
        <taxon>Bacteria</taxon>
        <taxon>Bacillati</taxon>
        <taxon>Actinomycetota</taxon>
        <taxon>Actinomycetes</taxon>
        <taxon>Kitasatosporales</taxon>
        <taxon>Streptomycetaceae</taxon>
        <taxon>Streptomyces</taxon>
    </lineage>
</organism>
<evidence type="ECO:0000256" key="1">
    <source>
        <dbReference type="SAM" id="MobiDB-lite"/>
    </source>
</evidence>
<proteinExistence type="predicted"/>
<dbReference type="RefSeq" id="WP_239513235.1">
    <property type="nucleotide sequence ID" value="NZ_JBFAUJ010000004.1"/>
</dbReference>
<evidence type="ECO:0000313" key="3">
    <source>
        <dbReference type="Proteomes" id="UP001553148"/>
    </source>
</evidence>